<dbReference type="CDD" id="cd02252">
    <property type="entry name" value="nylC_like"/>
    <property type="match status" value="1"/>
</dbReference>
<name>A0A1Y3PFY2_9BACI</name>
<dbReference type="PANTHER" id="PTHR36512:SF3">
    <property type="entry name" value="BLR5678 PROTEIN"/>
    <property type="match status" value="1"/>
</dbReference>
<dbReference type="InterPro" id="IPR016117">
    <property type="entry name" value="ArgJ-like_dom_sf"/>
</dbReference>
<gene>
    <name evidence="2" type="ORF">BAA01_01515</name>
</gene>
<evidence type="ECO:0000256" key="1">
    <source>
        <dbReference type="ARBA" id="ARBA00007068"/>
    </source>
</evidence>
<dbReference type="Gene3D" id="3.60.70.12">
    <property type="entry name" value="L-amino peptidase D-ALA esterase/amidase"/>
    <property type="match status" value="1"/>
</dbReference>
<reference evidence="3" key="1">
    <citation type="submission" date="2016-06" db="EMBL/GenBank/DDBJ databases">
        <authorList>
            <person name="Nascimento L."/>
            <person name="Pereira R.V."/>
            <person name="Martins L.F."/>
            <person name="Quaggio R.B."/>
            <person name="Silva A.M."/>
            <person name="Setubal J.C."/>
        </authorList>
    </citation>
    <scope>NUCLEOTIDE SEQUENCE [LARGE SCALE GENOMIC DNA]</scope>
</reference>
<evidence type="ECO:0000313" key="3">
    <source>
        <dbReference type="Proteomes" id="UP000196475"/>
    </source>
</evidence>
<proteinExistence type="inferred from homology"/>
<evidence type="ECO:0000313" key="2">
    <source>
        <dbReference type="EMBL" id="OUM86054.1"/>
    </source>
</evidence>
<organism evidence="2 3">
    <name type="scientific">Bacillus thermozeamaize</name>
    <dbReference type="NCBI Taxonomy" id="230954"/>
    <lineage>
        <taxon>Bacteria</taxon>
        <taxon>Bacillati</taxon>
        <taxon>Bacillota</taxon>
        <taxon>Bacilli</taxon>
        <taxon>Bacillales</taxon>
        <taxon>Bacillaceae</taxon>
        <taxon>Bacillus</taxon>
    </lineage>
</organism>
<dbReference type="EMBL" id="LZRT01000094">
    <property type="protein sequence ID" value="OUM86054.1"/>
    <property type="molecule type" value="Genomic_DNA"/>
</dbReference>
<dbReference type="PANTHER" id="PTHR36512">
    <property type="entry name" value="D-AMINOPEPTIDASE"/>
    <property type="match status" value="1"/>
</dbReference>
<dbReference type="AlphaFoldDB" id="A0A1Y3PFY2"/>
<protein>
    <submittedName>
        <fullName evidence="2">Peptidase S58</fullName>
    </submittedName>
</protein>
<sequence>MWNNICDVPGVFVGHMEDRRALTGCTVCFFPEGGVAGVDVRCSAPGTRETDLLSPIHLVQQVHAILLTGGSAFGLDAATGVMRYLEEQGIGLETGAGRVPIVPAAVLYDLAIGDGTVRPDAAMGYEAARKARQGDFACGNVGAGTGATVGKVLGMEKAMKGGLGSASVQISWKGQELVVGALVAVNAFGDVREPETGRILAGPRLEDGRLGDSVKLLPRAAAAGAARFVGENTTIGLVATNARLNKAQATKVAQMAQDGLARTIYPAHTMRDGDTIFAVSTGDLDAPVDVVGALAAEVTAAAIVRGIREADGAGGLPAHRDLSR</sequence>
<dbReference type="InterPro" id="IPR005321">
    <property type="entry name" value="Peptidase_S58_DmpA"/>
</dbReference>
<dbReference type="GO" id="GO:0004177">
    <property type="term" value="F:aminopeptidase activity"/>
    <property type="evidence" value="ECO:0007669"/>
    <property type="project" value="TreeGrafter"/>
</dbReference>
<dbReference type="SUPFAM" id="SSF56266">
    <property type="entry name" value="DmpA/ArgJ-like"/>
    <property type="match status" value="1"/>
</dbReference>
<comment type="similarity">
    <text evidence="1">Belongs to the peptidase S58 family.</text>
</comment>
<accession>A0A1Y3PFY2</accession>
<comment type="caution">
    <text evidence="2">The sequence shown here is derived from an EMBL/GenBank/DDBJ whole genome shotgun (WGS) entry which is preliminary data.</text>
</comment>
<dbReference type="Pfam" id="PF03576">
    <property type="entry name" value="Peptidase_S58"/>
    <property type="match status" value="1"/>
</dbReference>
<dbReference type="Proteomes" id="UP000196475">
    <property type="component" value="Unassembled WGS sequence"/>
</dbReference>